<dbReference type="SMART" id="SM00692">
    <property type="entry name" value="DM3"/>
    <property type="match status" value="1"/>
</dbReference>
<dbReference type="GO" id="GO:0043565">
    <property type="term" value="F:sequence-specific DNA binding"/>
    <property type="evidence" value="ECO:0007669"/>
    <property type="project" value="InterPro"/>
</dbReference>
<dbReference type="OrthoDB" id="7312725at2759"/>
<sequence>MKKKCFVKCCENKNYGEIILKDVSFHSFPNDENVIDKWTQSLLSNTFETGFSKMEDIKITKSSIICSDHFEKDCFFQVQGYDRFQNHRRLKKNAVPTIFKKKVNTLSQENGFTTCGLDLPRTKVLTAIPHTALHKSTRMCNNKTITSVRKQNTVSTDVFQVY</sequence>
<accession>A0A8J2WBZ9</accession>
<evidence type="ECO:0000256" key="1">
    <source>
        <dbReference type="ARBA" id="ARBA00022723"/>
    </source>
</evidence>
<protein>
    <recommendedName>
        <fullName evidence="6">THAP-type domain-containing protein</fullName>
    </recommendedName>
</protein>
<keyword evidence="2 5" id="KW-0863">Zinc-finger</keyword>
<evidence type="ECO:0000256" key="4">
    <source>
        <dbReference type="ARBA" id="ARBA00023125"/>
    </source>
</evidence>
<feature type="domain" description="THAP-type" evidence="6">
    <location>
        <begin position="1"/>
        <end position="99"/>
    </location>
</feature>
<dbReference type="InterPro" id="IPR006612">
    <property type="entry name" value="THAP_Znf"/>
</dbReference>
<dbReference type="InterPro" id="IPR026516">
    <property type="entry name" value="THAP1/10"/>
</dbReference>
<keyword evidence="4 5" id="KW-0238">DNA-binding</keyword>
<comment type="caution">
    <text evidence="7">The sequence shown here is derived from an EMBL/GenBank/DDBJ whole genome shotgun (WGS) entry which is preliminary data.</text>
</comment>
<keyword evidence="3" id="KW-0862">Zinc</keyword>
<proteinExistence type="predicted"/>
<reference evidence="7" key="1">
    <citation type="submission" date="2021-11" db="EMBL/GenBank/DDBJ databases">
        <authorList>
            <person name="Schell T."/>
        </authorList>
    </citation>
    <scope>NUCLEOTIDE SEQUENCE</scope>
    <source>
        <strain evidence="7">M5</strain>
    </source>
</reference>
<keyword evidence="8" id="KW-1185">Reference proteome</keyword>
<evidence type="ECO:0000259" key="6">
    <source>
        <dbReference type="PROSITE" id="PS50950"/>
    </source>
</evidence>
<gene>
    <name evidence="7" type="ORF">DGAL_LOCUS2908</name>
</gene>
<dbReference type="SMART" id="SM00980">
    <property type="entry name" value="THAP"/>
    <property type="match status" value="1"/>
</dbReference>
<dbReference type="Gene3D" id="6.20.210.20">
    <property type="entry name" value="THAP domain"/>
    <property type="match status" value="1"/>
</dbReference>
<dbReference type="EMBL" id="CAKKLH010000042">
    <property type="protein sequence ID" value="CAH0100623.1"/>
    <property type="molecule type" value="Genomic_DNA"/>
</dbReference>
<dbReference type="AlphaFoldDB" id="A0A8J2WBZ9"/>
<dbReference type="PROSITE" id="PS50950">
    <property type="entry name" value="ZF_THAP"/>
    <property type="match status" value="1"/>
</dbReference>
<evidence type="ECO:0000313" key="8">
    <source>
        <dbReference type="Proteomes" id="UP000789390"/>
    </source>
</evidence>
<dbReference type="SUPFAM" id="SSF57716">
    <property type="entry name" value="Glucocorticoid receptor-like (DNA-binding domain)"/>
    <property type="match status" value="1"/>
</dbReference>
<keyword evidence="1" id="KW-0479">Metal-binding</keyword>
<dbReference type="Pfam" id="PF05485">
    <property type="entry name" value="THAP"/>
    <property type="match status" value="1"/>
</dbReference>
<dbReference type="PANTHER" id="PTHR46600:SF11">
    <property type="entry name" value="THAP DOMAIN-CONTAINING PROTEIN 10"/>
    <property type="match status" value="1"/>
</dbReference>
<evidence type="ECO:0000256" key="5">
    <source>
        <dbReference type="PROSITE-ProRule" id="PRU00309"/>
    </source>
</evidence>
<dbReference type="InterPro" id="IPR038441">
    <property type="entry name" value="THAP_Znf_sf"/>
</dbReference>
<dbReference type="GO" id="GO:0008270">
    <property type="term" value="F:zinc ion binding"/>
    <property type="evidence" value="ECO:0007669"/>
    <property type="project" value="UniProtKB-KW"/>
</dbReference>
<evidence type="ECO:0000256" key="2">
    <source>
        <dbReference type="ARBA" id="ARBA00022771"/>
    </source>
</evidence>
<dbReference type="PANTHER" id="PTHR46600">
    <property type="entry name" value="THAP DOMAIN-CONTAINING"/>
    <property type="match status" value="1"/>
</dbReference>
<name>A0A8J2WBZ9_9CRUS</name>
<organism evidence="7 8">
    <name type="scientific">Daphnia galeata</name>
    <dbReference type="NCBI Taxonomy" id="27404"/>
    <lineage>
        <taxon>Eukaryota</taxon>
        <taxon>Metazoa</taxon>
        <taxon>Ecdysozoa</taxon>
        <taxon>Arthropoda</taxon>
        <taxon>Crustacea</taxon>
        <taxon>Branchiopoda</taxon>
        <taxon>Diplostraca</taxon>
        <taxon>Cladocera</taxon>
        <taxon>Anomopoda</taxon>
        <taxon>Daphniidae</taxon>
        <taxon>Daphnia</taxon>
    </lineage>
</organism>
<evidence type="ECO:0000256" key="3">
    <source>
        <dbReference type="ARBA" id="ARBA00022833"/>
    </source>
</evidence>
<dbReference type="Proteomes" id="UP000789390">
    <property type="component" value="Unassembled WGS sequence"/>
</dbReference>
<evidence type="ECO:0000313" key="7">
    <source>
        <dbReference type="EMBL" id="CAH0100623.1"/>
    </source>
</evidence>